<feature type="signal peptide" evidence="1">
    <location>
        <begin position="1"/>
        <end position="19"/>
    </location>
</feature>
<keyword evidence="1" id="KW-0732">Signal</keyword>
<evidence type="ECO:0000313" key="2">
    <source>
        <dbReference type="EMBL" id="JAA66040.1"/>
    </source>
</evidence>
<name>A0A0K8R4G4_IXORI</name>
<dbReference type="EMBL" id="GADI01007768">
    <property type="protein sequence ID" value="JAA66040.1"/>
    <property type="molecule type" value="mRNA"/>
</dbReference>
<dbReference type="AlphaFoldDB" id="A0A0K8R4G4"/>
<reference evidence="2" key="1">
    <citation type="submission" date="2012-12" db="EMBL/GenBank/DDBJ databases">
        <title>Identification and characterization of a phenylalanine ammonia-lyase gene family in Isatis indigotica Fort.</title>
        <authorList>
            <person name="Liu Q."/>
            <person name="Chen J."/>
            <person name="Zhou X."/>
            <person name="Di P."/>
            <person name="Xiao Y."/>
            <person name="Xuan H."/>
            <person name="Zhang L."/>
            <person name="Chen W."/>
        </authorList>
    </citation>
    <scope>NUCLEOTIDE SEQUENCE</scope>
    <source>
        <tissue evidence="2">Salivary gland</tissue>
    </source>
</reference>
<accession>A0A0K8R4G4</accession>
<protein>
    <submittedName>
        <fullName evidence="2">Putative ixodegrin protein</fullName>
    </submittedName>
</protein>
<dbReference type="Gene3D" id="2.10.80.10">
    <property type="entry name" value="Lipase, subunit A"/>
    <property type="match status" value="1"/>
</dbReference>
<sequence>MKTDFAALALTFVVASLLADVISSQGQQPVLPGGPFLRTPSPGGVGAPCGPYGSCQSDLCCLQTHKENGAWATCQPKGRPGELCSEEQVKGGTYSFRSPSPHVVRYVPTGVR</sequence>
<evidence type="ECO:0000256" key="1">
    <source>
        <dbReference type="SAM" id="SignalP"/>
    </source>
</evidence>
<feature type="chain" id="PRO_5005516132" evidence="1">
    <location>
        <begin position="20"/>
        <end position="112"/>
    </location>
</feature>
<proteinExistence type="evidence at transcript level"/>
<organism evidence="2">
    <name type="scientific">Ixodes ricinus</name>
    <name type="common">Common tick</name>
    <name type="synonym">Acarus ricinus</name>
    <dbReference type="NCBI Taxonomy" id="34613"/>
    <lineage>
        <taxon>Eukaryota</taxon>
        <taxon>Metazoa</taxon>
        <taxon>Ecdysozoa</taxon>
        <taxon>Arthropoda</taxon>
        <taxon>Chelicerata</taxon>
        <taxon>Arachnida</taxon>
        <taxon>Acari</taxon>
        <taxon>Parasitiformes</taxon>
        <taxon>Ixodida</taxon>
        <taxon>Ixodoidea</taxon>
        <taxon>Ixodidae</taxon>
        <taxon>Ixodinae</taxon>
        <taxon>Ixodes</taxon>
    </lineage>
</organism>